<dbReference type="GO" id="GO:0008061">
    <property type="term" value="F:chitin binding"/>
    <property type="evidence" value="ECO:0007669"/>
    <property type="project" value="UniProtKB-KW"/>
</dbReference>
<evidence type="ECO:0000256" key="1">
    <source>
        <dbReference type="ARBA" id="ARBA00022669"/>
    </source>
</evidence>
<dbReference type="EMBL" id="JACEEZ010022169">
    <property type="protein sequence ID" value="KAG0712724.1"/>
    <property type="molecule type" value="Genomic_DNA"/>
</dbReference>
<dbReference type="PANTHER" id="PTHR23301">
    <property type="entry name" value="CHITIN BINDING PERITROPHIN-A"/>
    <property type="match status" value="1"/>
</dbReference>
<feature type="chain" id="PRO_5035267176" evidence="6">
    <location>
        <begin position="17"/>
        <end position="262"/>
    </location>
</feature>
<keyword evidence="5" id="KW-0325">Glycoprotein</keyword>
<feature type="domain" description="Chitin-binding type-2" evidence="7">
    <location>
        <begin position="152"/>
        <end position="217"/>
    </location>
</feature>
<sequence length="262" mass="29801">MKTVLLVLAHLALVLGQSSCPPEGVYYYSDPDQCDAYYECKEGVQTAGVQLCPDGLLFNDKFTDGRYPCFYHPEVDCGTRSRTQPPQPTEFCDHQWGYFGSGDSAQCGYFHNCVNGVPFKVDCPYGLAFSSATYRCEWPDQSPDCDSAAYLGFSCPIVDGAQFLLKGYSQHRSPRSCQEFFICVNGSPRVQSCQLGLVFDEVNRTCVEPELVQGCENFYTPEELALYREQRERARITQERRQAEFQVLREQLAERKRQQQNN</sequence>
<keyword evidence="1" id="KW-0147">Chitin-binding</keyword>
<dbReference type="InterPro" id="IPR002557">
    <property type="entry name" value="Chitin-bd_dom"/>
</dbReference>
<comment type="caution">
    <text evidence="8">The sequence shown here is derived from an EMBL/GenBank/DDBJ whole genome shotgun (WGS) entry which is preliminary data.</text>
</comment>
<proteinExistence type="predicted"/>
<evidence type="ECO:0000256" key="4">
    <source>
        <dbReference type="ARBA" id="ARBA00023157"/>
    </source>
</evidence>
<protein>
    <submittedName>
        <fullName evidence="8">Protein obstructor-E</fullName>
    </submittedName>
</protein>
<dbReference type="Pfam" id="PF01607">
    <property type="entry name" value="CBM_14"/>
    <property type="match status" value="3"/>
</dbReference>
<keyword evidence="2 6" id="KW-0732">Signal</keyword>
<gene>
    <name evidence="8" type="primary">obst-E_0</name>
    <name evidence="8" type="ORF">GWK47_017780</name>
</gene>
<dbReference type="AlphaFoldDB" id="A0A8J4XVP8"/>
<dbReference type="PROSITE" id="PS50940">
    <property type="entry name" value="CHIT_BIND_II"/>
    <property type="match status" value="3"/>
</dbReference>
<evidence type="ECO:0000259" key="7">
    <source>
        <dbReference type="PROSITE" id="PS50940"/>
    </source>
</evidence>
<dbReference type="SMART" id="SM00494">
    <property type="entry name" value="ChtBD2"/>
    <property type="match status" value="3"/>
</dbReference>
<feature type="domain" description="Chitin-binding type-2" evidence="7">
    <location>
        <begin position="17"/>
        <end position="79"/>
    </location>
</feature>
<dbReference type="Proteomes" id="UP000770661">
    <property type="component" value="Unassembled WGS sequence"/>
</dbReference>
<name>A0A8J4XVP8_CHIOP</name>
<dbReference type="PANTHER" id="PTHR23301:SF107">
    <property type="entry name" value="LD20793P"/>
    <property type="match status" value="1"/>
</dbReference>
<dbReference type="OrthoDB" id="9991479at2759"/>
<organism evidence="8 9">
    <name type="scientific">Chionoecetes opilio</name>
    <name type="common">Atlantic snow crab</name>
    <name type="synonym">Cancer opilio</name>
    <dbReference type="NCBI Taxonomy" id="41210"/>
    <lineage>
        <taxon>Eukaryota</taxon>
        <taxon>Metazoa</taxon>
        <taxon>Ecdysozoa</taxon>
        <taxon>Arthropoda</taxon>
        <taxon>Crustacea</taxon>
        <taxon>Multicrustacea</taxon>
        <taxon>Malacostraca</taxon>
        <taxon>Eumalacostraca</taxon>
        <taxon>Eucarida</taxon>
        <taxon>Decapoda</taxon>
        <taxon>Pleocyemata</taxon>
        <taxon>Brachyura</taxon>
        <taxon>Eubrachyura</taxon>
        <taxon>Majoidea</taxon>
        <taxon>Majidae</taxon>
        <taxon>Chionoecetes</taxon>
    </lineage>
</organism>
<dbReference type="GO" id="GO:0005576">
    <property type="term" value="C:extracellular region"/>
    <property type="evidence" value="ECO:0007669"/>
    <property type="project" value="InterPro"/>
</dbReference>
<accession>A0A8J4XVP8</accession>
<evidence type="ECO:0000256" key="3">
    <source>
        <dbReference type="ARBA" id="ARBA00022737"/>
    </source>
</evidence>
<dbReference type="InterPro" id="IPR036508">
    <property type="entry name" value="Chitin-bd_dom_sf"/>
</dbReference>
<dbReference type="InterPro" id="IPR051940">
    <property type="entry name" value="Chitin_bind-dev_reg"/>
</dbReference>
<evidence type="ECO:0000313" key="9">
    <source>
        <dbReference type="Proteomes" id="UP000770661"/>
    </source>
</evidence>
<evidence type="ECO:0000313" key="8">
    <source>
        <dbReference type="EMBL" id="KAG0712724.1"/>
    </source>
</evidence>
<feature type="domain" description="Chitin-binding type-2" evidence="7">
    <location>
        <begin position="89"/>
        <end position="147"/>
    </location>
</feature>
<keyword evidence="3" id="KW-0677">Repeat</keyword>
<evidence type="ECO:0000256" key="5">
    <source>
        <dbReference type="ARBA" id="ARBA00023180"/>
    </source>
</evidence>
<evidence type="ECO:0000256" key="6">
    <source>
        <dbReference type="SAM" id="SignalP"/>
    </source>
</evidence>
<keyword evidence="4" id="KW-1015">Disulfide bond</keyword>
<keyword evidence="9" id="KW-1185">Reference proteome</keyword>
<dbReference type="SUPFAM" id="SSF57625">
    <property type="entry name" value="Invertebrate chitin-binding proteins"/>
    <property type="match status" value="3"/>
</dbReference>
<reference evidence="8" key="1">
    <citation type="submission" date="2020-07" db="EMBL/GenBank/DDBJ databases">
        <title>The High-quality genome of the commercially important snow crab, Chionoecetes opilio.</title>
        <authorList>
            <person name="Jeong J.-H."/>
            <person name="Ryu S."/>
        </authorList>
    </citation>
    <scope>NUCLEOTIDE SEQUENCE</scope>
    <source>
        <strain evidence="8">MADBK_172401_WGS</strain>
        <tissue evidence="8">Digestive gland</tissue>
    </source>
</reference>
<feature type="signal peptide" evidence="6">
    <location>
        <begin position="1"/>
        <end position="16"/>
    </location>
</feature>
<evidence type="ECO:0000256" key="2">
    <source>
        <dbReference type="ARBA" id="ARBA00022729"/>
    </source>
</evidence>
<dbReference type="Gene3D" id="2.170.140.10">
    <property type="entry name" value="Chitin binding domain"/>
    <property type="match status" value="3"/>
</dbReference>